<proteinExistence type="inferred from homology"/>
<dbReference type="PANTHER" id="PTHR30158:SF3">
    <property type="entry name" value="MULTIDRUG EFFLUX PUMP SUBUNIT ACRA-RELATED"/>
    <property type="match status" value="1"/>
</dbReference>
<feature type="domain" description="Multidrug resistance protein MdtA-like beta-barrel" evidence="8">
    <location>
        <begin position="210"/>
        <end position="296"/>
    </location>
</feature>
<dbReference type="GO" id="GO:0005886">
    <property type="term" value="C:plasma membrane"/>
    <property type="evidence" value="ECO:0007669"/>
    <property type="project" value="UniProtKB-SubCell"/>
</dbReference>
<feature type="region of interest" description="Disordered" evidence="4">
    <location>
        <begin position="367"/>
        <end position="397"/>
    </location>
</feature>
<evidence type="ECO:0000259" key="9">
    <source>
        <dbReference type="Pfam" id="PF25967"/>
    </source>
</evidence>
<feature type="coiled-coil region" evidence="3">
    <location>
        <begin position="104"/>
        <end position="148"/>
    </location>
</feature>
<organism evidence="10 11">
    <name type="scientific">Salipiger bermudensis (strain DSM 26914 / JCM 13377 / KCTC 12554 / HTCC2601)</name>
    <name type="common">Pelagibaca bermudensis</name>
    <dbReference type="NCBI Taxonomy" id="314265"/>
    <lineage>
        <taxon>Bacteria</taxon>
        <taxon>Pseudomonadati</taxon>
        <taxon>Pseudomonadota</taxon>
        <taxon>Alphaproteobacteria</taxon>
        <taxon>Rhodobacterales</taxon>
        <taxon>Roseobacteraceae</taxon>
        <taxon>Salipiger</taxon>
    </lineage>
</organism>
<dbReference type="InterPro" id="IPR058624">
    <property type="entry name" value="MdtA-like_HH"/>
</dbReference>
<dbReference type="InterPro" id="IPR006143">
    <property type="entry name" value="RND_pump_MFP"/>
</dbReference>
<dbReference type="HOGENOM" id="CLU_018816_2_1_5"/>
<accession>Q0FLV0</accession>
<evidence type="ECO:0000313" key="10">
    <source>
        <dbReference type="EMBL" id="EAU45134.1"/>
    </source>
</evidence>
<evidence type="ECO:0000259" key="6">
    <source>
        <dbReference type="Pfam" id="PF25876"/>
    </source>
</evidence>
<dbReference type="Pfam" id="PF25967">
    <property type="entry name" value="RND-MFP_C"/>
    <property type="match status" value="1"/>
</dbReference>
<evidence type="ECO:0000256" key="2">
    <source>
        <dbReference type="ARBA" id="ARBA00009477"/>
    </source>
</evidence>
<feature type="domain" description="Multidrug resistance protein MdtA-like barrel-sandwich hybrid" evidence="7">
    <location>
        <begin position="64"/>
        <end position="205"/>
    </location>
</feature>
<comment type="subcellular location">
    <subcellularLocation>
        <location evidence="1">Cell envelope</location>
    </subcellularLocation>
</comment>
<dbReference type="InterPro" id="IPR058625">
    <property type="entry name" value="MdtA-like_BSH"/>
</dbReference>
<evidence type="ECO:0000259" key="8">
    <source>
        <dbReference type="Pfam" id="PF25944"/>
    </source>
</evidence>
<dbReference type="GO" id="GO:0046677">
    <property type="term" value="P:response to antibiotic"/>
    <property type="evidence" value="ECO:0007669"/>
    <property type="project" value="TreeGrafter"/>
</dbReference>
<sequence length="397" mass="41881">MLRGLTRTLRLATAALVTAAATLPAAAQQQGGERPPQPVTVVTLQASDVTLTSTLPGRVAASGVAQVRPQVNGIITDRLFEEGAEVEQGEALYRIDPAVYEAAMAAAEASLAQAEATLSSAQRDADRQEELRQRNVASQQNLDDALAARDVAEAAVKVAQANVLSAEIDLERTTIRAPISGSAGLSEVTKGALVTSGQSTALTTIRQLDPIYVDVTQSAAEMLRWRRSGQDVESEGNGLVTLTLADGETYEHTGRLAAAEPYVNEQTGVIVLRLEFPNPDQFLLPGMYVQVEMPQGTVEDAILAPQEGVTRDRRGRPMAMVVNAENAVESRQLTVQRDQGNAWVVTDGLAAGDRVIVAGLQKVSEGMTVSPQERAAAEGEESAAGDTAADTAETATE</sequence>
<dbReference type="OrthoDB" id="9816569at2"/>
<dbReference type="Gene3D" id="1.10.287.470">
    <property type="entry name" value="Helix hairpin bin"/>
    <property type="match status" value="1"/>
</dbReference>
<evidence type="ECO:0000259" key="7">
    <source>
        <dbReference type="Pfam" id="PF25917"/>
    </source>
</evidence>
<dbReference type="InterPro" id="IPR058627">
    <property type="entry name" value="MdtA-like_C"/>
</dbReference>
<comment type="similarity">
    <text evidence="2">Belongs to the membrane fusion protein (MFP) (TC 8.A.1) family.</text>
</comment>
<dbReference type="eggNOG" id="COG0845">
    <property type="taxonomic scope" value="Bacteria"/>
</dbReference>
<dbReference type="Gene3D" id="2.40.30.170">
    <property type="match status" value="1"/>
</dbReference>
<dbReference type="AlphaFoldDB" id="Q0FLV0"/>
<dbReference type="Gene3D" id="2.40.50.100">
    <property type="match status" value="1"/>
</dbReference>
<reference evidence="10 11" key="1">
    <citation type="journal article" date="2010" name="J. Bacteriol.">
        <title>Genome sequences of Pelagibaca bermudensis HTCC2601T and Maritimibacter alkaliphilus HTCC2654T, the type strains of two marine Roseobacter genera.</title>
        <authorList>
            <person name="Thrash J.C."/>
            <person name="Cho J.C."/>
            <person name="Ferriera S."/>
            <person name="Johnson J."/>
            <person name="Vergin K.L."/>
            <person name="Giovannoni S.J."/>
        </authorList>
    </citation>
    <scope>NUCLEOTIDE SEQUENCE [LARGE SCALE GENOMIC DNA]</scope>
    <source>
        <strain evidence="11">DSM 26914 / JCM 13377 / KCTC 12554 / HTCC2601</strain>
    </source>
</reference>
<evidence type="ECO:0000256" key="3">
    <source>
        <dbReference type="SAM" id="Coils"/>
    </source>
</evidence>
<evidence type="ECO:0000256" key="5">
    <source>
        <dbReference type="SAM" id="SignalP"/>
    </source>
</evidence>
<dbReference type="STRING" id="314265.R2601_12790"/>
<feature type="domain" description="Multidrug resistance protein MdtA-like alpha-helical hairpin" evidence="6">
    <location>
        <begin position="105"/>
        <end position="172"/>
    </location>
</feature>
<feature type="signal peptide" evidence="5">
    <location>
        <begin position="1"/>
        <end position="27"/>
    </location>
</feature>
<dbReference type="FunFam" id="2.40.420.20:FF:000001">
    <property type="entry name" value="Efflux RND transporter periplasmic adaptor subunit"/>
    <property type="match status" value="1"/>
</dbReference>
<keyword evidence="3" id="KW-0175">Coiled coil</keyword>
<keyword evidence="5" id="KW-0732">Signal</keyword>
<evidence type="ECO:0000313" key="11">
    <source>
        <dbReference type="Proteomes" id="UP000006230"/>
    </source>
</evidence>
<dbReference type="EMBL" id="AATQ01000031">
    <property type="protein sequence ID" value="EAU45134.1"/>
    <property type="molecule type" value="Genomic_DNA"/>
</dbReference>
<dbReference type="NCBIfam" id="TIGR01730">
    <property type="entry name" value="RND_mfp"/>
    <property type="match status" value="1"/>
</dbReference>
<keyword evidence="11" id="KW-1185">Reference proteome</keyword>
<dbReference type="Pfam" id="PF25876">
    <property type="entry name" value="HH_MFP_RND"/>
    <property type="match status" value="1"/>
</dbReference>
<dbReference type="GO" id="GO:0022857">
    <property type="term" value="F:transmembrane transporter activity"/>
    <property type="evidence" value="ECO:0007669"/>
    <property type="project" value="InterPro"/>
</dbReference>
<dbReference type="Proteomes" id="UP000006230">
    <property type="component" value="Unassembled WGS sequence"/>
</dbReference>
<protein>
    <submittedName>
        <fullName evidence="10">Cation/multidrug efflux pump, membrane-fusion protein</fullName>
    </submittedName>
</protein>
<dbReference type="Pfam" id="PF25944">
    <property type="entry name" value="Beta-barrel_RND"/>
    <property type="match status" value="1"/>
</dbReference>
<comment type="caution">
    <text evidence="10">The sequence shown here is derived from an EMBL/GenBank/DDBJ whole genome shotgun (WGS) entry which is preliminary data.</text>
</comment>
<dbReference type="RefSeq" id="WP_007794553.1">
    <property type="nucleotide sequence ID" value="NZ_DS022276.1"/>
</dbReference>
<dbReference type="InterPro" id="IPR058626">
    <property type="entry name" value="MdtA-like_b-barrel"/>
</dbReference>
<dbReference type="PANTHER" id="PTHR30158">
    <property type="entry name" value="ACRA/E-RELATED COMPONENT OF DRUG EFFLUX TRANSPORTER"/>
    <property type="match status" value="1"/>
</dbReference>
<dbReference type="SUPFAM" id="SSF111369">
    <property type="entry name" value="HlyD-like secretion proteins"/>
    <property type="match status" value="1"/>
</dbReference>
<feature type="compositionally biased region" description="Low complexity" evidence="4">
    <location>
        <begin position="384"/>
        <end position="397"/>
    </location>
</feature>
<feature type="domain" description="Multidrug resistance protein MdtA-like C-terminal permuted SH3" evidence="9">
    <location>
        <begin position="300"/>
        <end position="362"/>
    </location>
</feature>
<feature type="chain" id="PRO_5005360574" evidence="5">
    <location>
        <begin position="28"/>
        <end position="397"/>
    </location>
</feature>
<evidence type="ECO:0000256" key="4">
    <source>
        <dbReference type="SAM" id="MobiDB-lite"/>
    </source>
</evidence>
<evidence type="ECO:0000256" key="1">
    <source>
        <dbReference type="ARBA" id="ARBA00004196"/>
    </source>
</evidence>
<gene>
    <name evidence="10" type="ORF">R2601_12790</name>
</gene>
<dbReference type="Pfam" id="PF25917">
    <property type="entry name" value="BSH_RND"/>
    <property type="match status" value="1"/>
</dbReference>
<name>Q0FLV0_SALBH</name>
<dbReference type="Gene3D" id="2.40.420.20">
    <property type="match status" value="1"/>
</dbReference>